<sequence>MRKKARPGGLMAGFLAWRKAKRSLKIKLTFSEFCLKIAGKAEKKKKGKERGKMLQTITEAIVAYAATNIDDLLVSLLFFAQTKSRKEDWQIVFGKYLGIALLTAISILGAYGLSFLPAKALARLGLLPAWLGIKELRDKVEDKEAAPLGQRNWTAAVALVTLANGGDNVGVYIPLFASHSVQELLLVSLVFLLLTGLWAWLGQKIARWPRLQAMILGRQRVVTAWLYFSLSAYIVLKKYN</sequence>
<dbReference type="EMBL" id="VUMX01000017">
    <property type="protein sequence ID" value="MST87362.1"/>
    <property type="molecule type" value="Genomic_DNA"/>
</dbReference>
<feature type="transmembrane region" description="Helical" evidence="1">
    <location>
        <begin position="221"/>
        <end position="236"/>
    </location>
</feature>
<evidence type="ECO:0008006" key="4">
    <source>
        <dbReference type="Google" id="ProtNLM"/>
    </source>
</evidence>
<evidence type="ECO:0000313" key="3">
    <source>
        <dbReference type="Proteomes" id="UP000438120"/>
    </source>
</evidence>
<feature type="transmembrane region" description="Helical" evidence="1">
    <location>
        <begin position="184"/>
        <end position="201"/>
    </location>
</feature>
<dbReference type="Proteomes" id="UP000438120">
    <property type="component" value="Unassembled WGS sequence"/>
</dbReference>
<keyword evidence="1" id="KW-0472">Membrane</keyword>
<keyword evidence="1" id="KW-1133">Transmembrane helix</keyword>
<name>A0A6A8MF26_9LACO</name>
<evidence type="ECO:0000313" key="2">
    <source>
        <dbReference type="EMBL" id="MST87362.1"/>
    </source>
</evidence>
<dbReference type="AlphaFoldDB" id="A0A6A8MF26"/>
<dbReference type="InterPro" id="IPR004676">
    <property type="entry name" value="Cd-R_transporter"/>
</dbReference>
<comment type="caution">
    <text evidence="2">The sequence shown here is derived from an EMBL/GenBank/DDBJ whole genome shotgun (WGS) entry which is preliminary data.</text>
</comment>
<reference evidence="2 3" key="1">
    <citation type="submission" date="2019-08" db="EMBL/GenBank/DDBJ databases">
        <title>In-depth cultivation of the pig gut microbiome towards novel bacterial diversity and tailored functional studies.</title>
        <authorList>
            <person name="Wylensek D."/>
            <person name="Hitch T.C.A."/>
            <person name="Clavel T."/>
        </authorList>
    </citation>
    <scope>NUCLEOTIDE SEQUENCE [LARGE SCALE GENOMIC DNA]</scope>
    <source>
        <strain evidence="2 3">Bifido-178-WT-2B</strain>
    </source>
</reference>
<feature type="transmembrane region" description="Helical" evidence="1">
    <location>
        <begin position="92"/>
        <end position="113"/>
    </location>
</feature>
<protein>
    <recommendedName>
        <fullName evidence="4">Cadmium transporter</fullName>
    </recommendedName>
</protein>
<organism evidence="2 3">
    <name type="scientific">Lactobacillus porci</name>
    <dbReference type="NCBI Taxonomy" id="2012477"/>
    <lineage>
        <taxon>Bacteria</taxon>
        <taxon>Bacillati</taxon>
        <taxon>Bacillota</taxon>
        <taxon>Bacilli</taxon>
        <taxon>Lactobacillales</taxon>
        <taxon>Lactobacillaceae</taxon>
        <taxon>Lactobacillus</taxon>
    </lineage>
</organism>
<gene>
    <name evidence="2" type="ORF">FYJ62_06885</name>
</gene>
<evidence type="ECO:0000256" key="1">
    <source>
        <dbReference type="SAM" id="Phobius"/>
    </source>
</evidence>
<proteinExistence type="predicted"/>
<accession>A0A6A8MF26</accession>
<keyword evidence="1" id="KW-0812">Transmembrane</keyword>
<keyword evidence="3" id="KW-1185">Reference proteome</keyword>
<dbReference type="OrthoDB" id="7995400at2"/>
<dbReference type="Pfam" id="PF03596">
    <property type="entry name" value="Cad"/>
    <property type="match status" value="1"/>
</dbReference>